<dbReference type="EMBL" id="JACIDW010000003">
    <property type="protein sequence ID" value="MBB3964076.1"/>
    <property type="molecule type" value="Genomic_DNA"/>
</dbReference>
<sequence>MDREFVSVKCFERIFTHCNALQPKDDARHIAISDYCDIVFRVWFRLRRSTLPNRGASAFMTAKYAKRDTGRSGSRENIAFIRQMLAELRQVAEKEKADMLCYLIEMAYVEAGDLHARM</sequence>
<protein>
    <submittedName>
        <fullName evidence="1">Uncharacterized protein</fullName>
    </submittedName>
</protein>
<organism evidence="1 2">
    <name type="scientific">Rhizobium metallidurans</name>
    <dbReference type="NCBI Taxonomy" id="1265931"/>
    <lineage>
        <taxon>Bacteria</taxon>
        <taxon>Pseudomonadati</taxon>
        <taxon>Pseudomonadota</taxon>
        <taxon>Alphaproteobacteria</taxon>
        <taxon>Hyphomicrobiales</taxon>
        <taxon>Rhizobiaceae</taxon>
        <taxon>Rhizobium/Agrobacterium group</taxon>
        <taxon>Rhizobium</taxon>
    </lineage>
</organism>
<gene>
    <name evidence="1" type="ORF">GGQ67_001715</name>
</gene>
<accession>A0A7W6GBX9</accession>
<name>A0A7W6GBX9_9HYPH</name>
<dbReference type="AlphaFoldDB" id="A0A7W6GBX9"/>
<evidence type="ECO:0000313" key="1">
    <source>
        <dbReference type="EMBL" id="MBB3964076.1"/>
    </source>
</evidence>
<comment type="caution">
    <text evidence="1">The sequence shown here is derived from an EMBL/GenBank/DDBJ whole genome shotgun (WGS) entry which is preliminary data.</text>
</comment>
<evidence type="ECO:0000313" key="2">
    <source>
        <dbReference type="Proteomes" id="UP000582090"/>
    </source>
</evidence>
<dbReference type="Proteomes" id="UP000582090">
    <property type="component" value="Unassembled WGS sequence"/>
</dbReference>
<reference evidence="1 2" key="1">
    <citation type="submission" date="2020-08" db="EMBL/GenBank/DDBJ databases">
        <title>Genomic Encyclopedia of Type Strains, Phase IV (KMG-IV): sequencing the most valuable type-strain genomes for metagenomic binning, comparative biology and taxonomic classification.</title>
        <authorList>
            <person name="Goeker M."/>
        </authorList>
    </citation>
    <scope>NUCLEOTIDE SEQUENCE [LARGE SCALE GENOMIC DNA]</scope>
    <source>
        <strain evidence="1 2">DSM 26575</strain>
    </source>
</reference>
<keyword evidence="2" id="KW-1185">Reference proteome</keyword>
<proteinExistence type="predicted"/>